<dbReference type="InterPro" id="IPR036527">
    <property type="entry name" value="SCP2_sterol-bd_dom_sf"/>
</dbReference>
<proteinExistence type="predicted"/>
<dbReference type="RefSeq" id="WP_015045483.1">
    <property type="nucleotide sequence ID" value="NC_018868.3"/>
</dbReference>
<dbReference type="eggNOG" id="COG3255">
    <property type="taxonomic scope" value="Bacteria"/>
</dbReference>
<dbReference type="KEGG" id="saga:M5M_00365"/>
<evidence type="ECO:0000313" key="2">
    <source>
        <dbReference type="EMBL" id="AFU97310.1"/>
    </source>
</evidence>
<dbReference type="STRING" id="1117647.M5M_00365"/>
<dbReference type="InterPro" id="IPR003033">
    <property type="entry name" value="SCP2_sterol-bd_dom"/>
</dbReference>
<accession>K4KGI8</accession>
<evidence type="ECO:0000313" key="3">
    <source>
        <dbReference type="Proteomes" id="UP000000466"/>
    </source>
</evidence>
<dbReference type="HOGENOM" id="CLU_105945_1_4_6"/>
<dbReference type="AlphaFoldDB" id="K4KGI8"/>
<protein>
    <submittedName>
        <fullName evidence="2">SCP-2 sterol transfer family protein</fullName>
    </submittedName>
</protein>
<dbReference type="Gene3D" id="3.30.1050.10">
    <property type="entry name" value="SCP2 sterol-binding domain"/>
    <property type="match status" value="1"/>
</dbReference>
<dbReference type="SUPFAM" id="SSF55718">
    <property type="entry name" value="SCP-like"/>
    <property type="match status" value="1"/>
</dbReference>
<keyword evidence="3" id="KW-1185">Reference proteome</keyword>
<reference evidence="2 3" key="1">
    <citation type="journal article" date="2013" name="Genome Announc.">
        <title>Complete genome sequence of Simiduia agarivorans SA1(T), a marine bacterium able to degrade a variety of polysaccharides.</title>
        <authorList>
            <person name="Lin S.Y."/>
            <person name="Shieh W.Y."/>
            <person name="Chen J.S."/>
            <person name="Tang S.L."/>
        </authorList>
    </citation>
    <scope>NUCLEOTIDE SEQUENCE [LARGE SCALE GENOMIC DNA]</scope>
    <source>
        <strain evidence="3">DSM 21679 / JCM 13881 / BCRC 17597 / SA1</strain>
    </source>
</reference>
<sequence length="110" mass="11979">MSLTFTQLQQRFEAGFLPEKAAGLDSLFQYVVPDGSNFFMRVAGGALDLSAGDAVDPADLIITLEWHTLEQLLAGELSSMQAFMFGHIKVQGSLSLASRLIELFSTDAQH</sequence>
<feature type="domain" description="SCP2" evidence="1">
    <location>
        <begin position="6"/>
        <end position="104"/>
    </location>
</feature>
<name>K4KGI8_SIMAS</name>
<gene>
    <name evidence="2" type="ordered locus">M5M_00365</name>
</gene>
<dbReference type="EMBL" id="CP003746">
    <property type="protein sequence ID" value="AFU97310.1"/>
    <property type="molecule type" value="Genomic_DNA"/>
</dbReference>
<dbReference type="OrthoDB" id="9809312at2"/>
<organism evidence="2 3">
    <name type="scientific">Simiduia agarivorans (strain DSM 21679 / JCM 13881 / BCRC 17597 / SA1)</name>
    <dbReference type="NCBI Taxonomy" id="1117647"/>
    <lineage>
        <taxon>Bacteria</taxon>
        <taxon>Pseudomonadati</taxon>
        <taxon>Pseudomonadota</taxon>
        <taxon>Gammaproteobacteria</taxon>
        <taxon>Cellvibrionales</taxon>
        <taxon>Cellvibrionaceae</taxon>
        <taxon>Simiduia</taxon>
    </lineage>
</organism>
<dbReference type="Pfam" id="PF02036">
    <property type="entry name" value="SCP2"/>
    <property type="match status" value="1"/>
</dbReference>
<evidence type="ECO:0000259" key="1">
    <source>
        <dbReference type="Pfam" id="PF02036"/>
    </source>
</evidence>
<dbReference type="Proteomes" id="UP000000466">
    <property type="component" value="Chromosome"/>
</dbReference>